<evidence type="ECO:0000256" key="1">
    <source>
        <dbReference type="ARBA" id="ARBA00023015"/>
    </source>
</evidence>
<feature type="region of interest" description="Disordered" evidence="4">
    <location>
        <begin position="1"/>
        <end position="24"/>
    </location>
</feature>
<keyword evidence="1" id="KW-0805">Transcription regulation</keyword>
<protein>
    <submittedName>
        <fullName evidence="6">Helix-turn-helix transcriptional regulator</fullName>
    </submittedName>
</protein>
<dbReference type="CDD" id="cd06170">
    <property type="entry name" value="LuxR_C_like"/>
    <property type="match status" value="1"/>
</dbReference>
<evidence type="ECO:0000256" key="3">
    <source>
        <dbReference type="ARBA" id="ARBA00023163"/>
    </source>
</evidence>
<dbReference type="PANTHER" id="PTHR44688">
    <property type="entry name" value="DNA-BINDING TRANSCRIPTIONAL ACTIVATOR DEVR_DOSR"/>
    <property type="match status" value="1"/>
</dbReference>
<keyword evidence="3" id="KW-0804">Transcription</keyword>
<dbReference type="InterPro" id="IPR000792">
    <property type="entry name" value="Tscrpt_reg_LuxR_C"/>
</dbReference>
<dbReference type="Proteomes" id="UP001052655">
    <property type="component" value="Unassembled WGS sequence"/>
</dbReference>
<dbReference type="SUPFAM" id="SSF46894">
    <property type="entry name" value="C-terminal effector domain of the bipartite response regulators"/>
    <property type="match status" value="1"/>
</dbReference>
<comment type="caution">
    <text evidence="6">The sequence shown here is derived from an EMBL/GenBank/DDBJ whole genome shotgun (WGS) entry which is preliminary data.</text>
</comment>
<dbReference type="Gene3D" id="3.40.50.2300">
    <property type="match status" value="1"/>
</dbReference>
<keyword evidence="7" id="KW-1185">Reference proteome</keyword>
<evidence type="ECO:0000256" key="2">
    <source>
        <dbReference type="ARBA" id="ARBA00023125"/>
    </source>
</evidence>
<feature type="compositionally biased region" description="Low complexity" evidence="4">
    <location>
        <begin position="1"/>
        <end position="17"/>
    </location>
</feature>
<sequence>MHLSDAAHASPAAGGTARPDRSRIPVTVHALDPVSRAGLRSQLREHPVLDVTEVPPPGSGAVAVLVVETLDEVAYARLRKVVRGEGARSVLVVGTLREHELLDVVECGVGAVVWRHEATAGRLLQAVLAASRGDGHLPGDLLSRLMDQAGTLHRGAAGRPDAVPAGLTSREADVLRLLAEGMETREVAAELAYSERTVKTVLQGLTMRLHLRNRTHAVAHALREGLI</sequence>
<evidence type="ECO:0000256" key="4">
    <source>
        <dbReference type="SAM" id="MobiDB-lite"/>
    </source>
</evidence>
<dbReference type="SMART" id="SM00421">
    <property type="entry name" value="HTH_LUXR"/>
    <property type="match status" value="1"/>
</dbReference>
<dbReference type="EMBL" id="BNDX01000007">
    <property type="protein sequence ID" value="GHI29806.1"/>
    <property type="molecule type" value="Genomic_DNA"/>
</dbReference>
<dbReference type="PRINTS" id="PR00038">
    <property type="entry name" value="HTHLUXR"/>
</dbReference>
<dbReference type="Pfam" id="PF00196">
    <property type="entry name" value="GerE"/>
    <property type="match status" value="1"/>
</dbReference>
<dbReference type="PROSITE" id="PS50043">
    <property type="entry name" value="HTH_LUXR_2"/>
    <property type="match status" value="1"/>
</dbReference>
<reference evidence="6" key="1">
    <citation type="submission" date="2024-05" db="EMBL/GenBank/DDBJ databases">
        <title>Whole genome shotgun sequence of Streptomyces daghestanicus NBRC 12762.</title>
        <authorList>
            <person name="Komaki H."/>
            <person name="Tamura T."/>
        </authorList>
    </citation>
    <scope>NUCLEOTIDE SEQUENCE</scope>
    <source>
        <strain evidence="6">NBRC 12762</strain>
    </source>
</reference>
<feature type="domain" description="HTH luxR-type" evidence="5">
    <location>
        <begin position="160"/>
        <end position="225"/>
    </location>
</feature>
<gene>
    <name evidence="6" type="ORF">Sdagh_15360</name>
</gene>
<proteinExistence type="predicted"/>
<accession>A0ABQ3PXQ2</accession>
<evidence type="ECO:0000313" key="6">
    <source>
        <dbReference type="EMBL" id="GHI29806.1"/>
    </source>
</evidence>
<name>A0ABQ3PXQ2_9ACTN</name>
<evidence type="ECO:0000313" key="7">
    <source>
        <dbReference type="Proteomes" id="UP001052655"/>
    </source>
</evidence>
<organism evidence="6 7">
    <name type="scientific">Streptomyces daghestanicus</name>
    <dbReference type="NCBI Taxonomy" id="66885"/>
    <lineage>
        <taxon>Bacteria</taxon>
        <taxon>Bacillati</taxon>
        <taxon>Actinomycetota</taxon>
        <taxon>Actinomycetes</taxon>
        <taxon>Kitasatosporales</taxon>
        <taxon>Streptomycetaceae</taxon>
        <taxon>Streptomyces</taxon>
    </lineage>
</organism>
<dbReference type="PANTHER" id="PTHR44688:SF16">
    <property type="entry name" value="DNA-BINDING TRANSCRIPTIONAL ACTIVATOR DEVR_DOSR"/>
    <property type="match status" value="1"/>
</dbReference>
<evidence type="ECO:0000259" key="5">
    <source>
        <dbReference type="PROSITE" id="PS50043"/>
    </source>
</evidence>
<dbReference type="RefSeq" id="WP_189419461.1">
    <property type="nucleotide sequence ID" value="NZ_BMTC01000004.1"/>
</dbReference>
<dbReference type="GeneID" id="91548969"/>
<dbReference type="InterPro" id="IPR016032">
    <property type="entry name" value="Sig_transdc_resp-reg_C-effctor"/>
</dbReference>
<keyword evidence="2" id="KW-0238">DNA-binding</keyword>